<feature type="compositionally biased region" description="Basic and acidic residues" evidence="1">
    <location>
        <begin position="155"/>
        <end position="169"/>
    </location>
</feature>
<dbReference type="SUPFAM" id="SSF53098">
    <property type="entry name" value="Ribonuclease H-like"/>
    <property type="match status" value="1"/>
</dbReference>
<evidence type="ECO:0000256" key="1">
    <source>
        <dbReference type="SAM" id="MobiDB-lite"/>
    </source>
</evidence>
<protein>
    <submittedName>
        <fullName evidence="3">HAT transposon superfamily</fullName>
    </submittedName>
</protein>
<feature type="region of interest" description="Disordered" evidence="1">
    <location>
        <begin position="95"/>
        <end position="133"/>
    </location>
</feature>
<reference evidence="3" key="1">
    <citation type="journal article" date="2023" name="Science">
        <title>Elucidation of the pathway for biosynthesis of saponin adjuvants from the soapbark tree.</title>
        <authorList>
            <person name="Reed J."/>
            <person name="Orme A."/>
            <person name="El-Demerdash A."/>
            <person name="Owen C."/>
            <person name="Martin L.B.B."/>
            <person name="Misra R.C."/>
            <person name="Kikuchi S."/>
            <person name="Rejzek M."/>
            <person name="Martin A.C."/>
            <person name="Harkess A."/>
            <person name="Leebens-Mack J."/>
            <person name="Louveau T."/>
            <person name="Stephenson M.J."/>
            <person name="Osbourn A."/>
        </authorList>
    </citation>
    <scope>NUCLEOTIDE SEQUENCE</scope>
    <source>
        <strain evidence="3">S10</strain>
    </source>
</reference>
<feature type="compositionally biased region" description="Gly residues" evidence="1">
    <location>
        <begin position="119"/>
        <end position="132"/>
    </location>
</feature>
<dbReference type="Proteomes" id="UP001163823">
    <property type="component" value="Chromosome 6"/>
</dbReference>
<dbReference type="KEGG" id="qsa:O6P43_014343"/>
<keyword evidence="4" id="KW-1185">Reference proteome</keyword>
<dbReference type="EMBL" id="JARAOO010000006">
    <property type="protein sequence ID" value="KAJ7964545.1"/>
    <property type="molecule type" value="Genomic_DNA"/>
</dbReference>
<gene>
    <name evidence="3" type="ORF">O6P43_014343</name>
</gene>
<feature type="region of interest" description="Disordered" evidence="1">
    <location>
        <begin position="154"/>
        <end position="186"/>
    </location>
</feature>
<sequence>MHGFSSRLAVKGREKMDPAEWWFLYGMDAPNLRKIALKVLSQTSSSKKLVYAQYNMRLKLKHIMKEKSRENVDFKAIDLTTVFEDNEGHSEWYISVDTEEEEEEDNDDDKSGSDNSGDSGDGGNNKGDGGQCNRGRSSGAVFFTEEQRFNYCTQDTDHGYRPLRENEKHYGRRKKRNNESQMQNDGDTVMVDAESLTSDFSSFHLGGTNMHKDDFSTYSSSYGYRSQLSRYDASNFNYG</sequence>
<dbReference type="InterPro" id="IPR008906">
    <property type="entry name" value="HATC_C_dom"/>
</dbReference>
<dbReference type="InterPro" id="IPR012337">
    <property type="entry name" value="RNaseH-like_sf"/>
</dbReference>
<evidence type="ECO:0000313" key="3">
    <source>
        <dbReference type="EMBL" id="KAJ7964545.1"/>
    </source>
</evidence>
<dbReference type="Pfam" id="PF05699">
    <property type="entry name" value="Dimer_Tnp_hAT"/>
    <property type="match status" value="1"/>
</dbReference>
<evidence type="ECO:0000259" key="2">
    <source>
        <dbReference type="Pfam" id="PF05699"/>
    </source>
</evidence>
<dbReference type="AlphaFoldDB" id="A0AAD7PRU3"/>
<dbReference type="GO" id="GO:0046983">
    <property type="term" value="F:protein dimerization activity"/>
    <property type="evidence" value="ECO:0007669"/>
    <property type="project" value="InterPro"/>
</dbReference>
<evidence type="ECO:0000313" key="4">
    <source>
        <dbReference type="Proteomes" id="UP001163823"/>
    </source>
</evidence>
<comment type="caution">
    <text evidence="3">The sequence shown here is derived from an EMBL/GenBank/DDBJ whole genome shotgun (WGS) entry which is preliminary data.</text>
</comment>
<proteinExistence type="predicted"/>
<name>A0AAD7PRU3_QUISA</name>
<organism evidence="3 4">
    <name type="scientific">Quillaja saponaria</name>
    <name type="common">Soap bark tree</name>
    <dbReference type="NCBI Taxonomy" id="32244"/>
    <lineage>
        <taxon>Eukaryota</taxon>
        <taxon>Viridiplantae</taxon>
        <taxon>Streptophyta</taxon>
        <taxon>Embryophyta</taxon>
        <taxon>Tracheophyta</taxon>
        <taxon>Spermatophyta</taxon>
        <taxon>Magnoliopsida</taxon>
        <taxon>eudicotyledons</taxon>
        <taxon>Gunneridae</taxon>
        <taxon>Pentapetalae</taxon>
        <taxon>rosids</taxon>
        <taxon>fabids</taxon>
        <taxon>Fabales</taxon>
        <taxon>Quillajaceae</taxon>
        <taxon>Quillaja</taxon>
    </lineage>
</organism>
<feature type="domain" description="HAT C-terminal dimerisation" evidence="2">
    <location>
        <begin position="14"/>
        <end position="46"/>
    </location>
</feature>
<feature type="compositionally biased region" description="Acidic residues" evidence="1">
    <location>
        <begin position="97"/>
        <end position="108"/>
    </location>
</feature>
<accession>A0AAD7PRU3</accession>